<dbReference type="EMBL" id="AFVZ01000001">
    <property type="protein sequence ID" value="EHN58767.1"/>
    <property type="molecule type" value="Genomic_DNA"/>
</dbReference>
<accession>G9WF47</accession>
<dbReference type="PATRIC" id="fig|1045004.4.peg.656"/>
<evidence type="ECO:0000313" key="2">
    <source>
        <dbReference type="Proteomes" id="UP000004959"/>
    </source>
</evidence>
<gene>
    <name evidence="1" type="ORF">OKIT_0656</name>
</gene>
<organism evidence="1 2">
    <name type="scientific">Oenococcus kitaharae DSM 17330</name>
    <dbReference type="NCBI Taxonomy" id="1045004"/>
    <lineage>
        <taxon>Bacteria</taxon>
        <taxon>Bacillati</taxon>
        <taxon>Bacillota</taxon>
        <taxon>Bacilli</taxon>
        <taxon>Lactobacillales</taxon>
        <taxon>Lactobacillaceae</taxon>
        <taxon>Oenococcus</taxon>
    </lineage>
</organism>
<dbReference type="Proteomes" id="UP000004959">
    <property type="component" value="Chromosome"/>
</dbReference>
<dbReference type="AlphaFoldDB" id="G9WF47"/>
<keyword evidence="2" id="KW-1185">Reference proteome</keyword>
<comment type="caution">
    <text evidence="1">The sequence shown here is derived from an EMBL/GenBank/DDBJ whole genome shotgun (WGS) entry which is preliminary data.</text>
</comment>
<reference evidence="1 2" key="1">
    <citation type="journal article" date="2012" name="PLoS ONE">
        <title>Functional divergence in the genus oenococcus as predicted by genome sequencing of the newly-described species, Oenococcus kitaharae.</title>
        <authorList>
            <person name="Borneman A.R."/>
            <person name="McCarthy J.M."/>
            <person name="Chambers P.J."/>
            <person name="Bartowsky E.J."/>
        </authorList>
    </citation>
    <scope>NUCLEOTIDE SEQUENCE [LARGE SCALE GENOMIC DNA]</scope>
    <source>
        <strain evidence="2">DSM17330</strain>
    </source>
</reference>
<proteinExistence type="predicted"/>
<protein>
    <submittedName>
        <fullName evidence="1">Uncharacterized protein</fullName>
    </submittedName>
</protein>
<dbReference type="HOGENOM" id="CLU_3027849_0_0_9"/>
<sequence>MIVFLKRFVNKKDYFLSIIFALLISVDAFVMPQMTRMLTDGLFKRSLHLLILAVL</sequence>
<name>G9WF47_9LACO</name>
<evidence type="ECO:0000313" key="1">
    <source>
        <dbReference type="EMBL" id="EHN58767.1"/>
    </source>
</evidence>